<keyword evidence="1 2" id="KW-0129">CBS domain</keyword>
<dbReference type="InterPro" id="IPR046342">
    <property type="entry name" value="CBS_dom_sf"/>
</dbReference>
<sequence length="230" mass="25068">MHTKVRDVMTRDVVTVNGATPFRDVAGLLMAHGVSAVPVVDGEGHVVGVVSEADLLRKEEFREQYYGEGYRPPARVRLRRLLQRQAGTGAAKARGETAAQVMTAPAITVREYSSAVNAARLMDEHGIRRLPVVDDDGTLAGIVSRHDLIKVFVREDEDIAREIRQDIVEGALWPQPPEVEVSVTGGVVTLAGRTGRQADARTMVRMTERVNGVLGVVDRLEWRVTTPAGG</sequence>
<evidence type="ECO:0008006" key="7">
    <source>
        <dbReference type="Google" id="ProtNLM"/>
    </source>
</evidence>
<evidence type="ECO:0000313" key="6">
    <source>
        <dbReference type="Proteomes" id="UP000655287"/>
    </source>
</evidence>
<evidence type="ECO:0000313" key="5">
    <source>
        <dbReference type="EMBL" id="GII80356.1"/>
    </source>
</evidence>
<dbReference type="EMBL" id="BOOU01000071">
    <property type="protein sequence ID" value="GII80356.1"/>
    <property type="molecule type" value="Genomic_DNA"/>
</dbReference>
<dbReference type="SUPFAM" id="SSF54631">
    <property type="entry name" value="CBS-domain pair"/>
    <property type="match status" value="1"/>
</dbReference>
<dbReference type="Gene3D" id="3.30.1340.30">
    <property type="match status" value="1"/>
</dbReference>
<name>A0A919R8G2_9ACTN</name>
<protein>
    <recommendedName>
        <fullName evidence="7">CBS domain-containing protein</fullName>
    </recommendedName>
</protein>
<dbReference type="CDD" id="cd04586">
    <property type="entry name" value="CBS_pair_BON_assoc"/>
    <property type="match status" value="1"/>
</dbReference>
<dbReference type="InterPro" id="IPR051257">
    <property type="entry name" value="Diverse_CBS-Domain"/>
</dbReference>
<reference evidence="5" key="1">
    <citation type="submission" date="2021-01" db="EMBL/GenBank/DDBJ databases">
        <title>Whole genome shotgun sequence of Sphaerisporangium rufum NBRC 109079.</title>
        <authorList>
            <person name="Komaki H."/>
            <person name="Tamura T."/>
        </authorList>
    </citation>
    <scope>NUCLEOTIDE SEQUENCE</scope>
    <source>
        <strain evidence="5">NBRC 109079</strain>
    </source>
</reference>
<comment type="caution">
    <text evidence="5">The sequence shown here is derived from an EMBL/GenBank/DDBJ whole genome shotgun (WGS) entry which is preliminary data.</text>
</comment>
<dbReference type="InterPro" id="IPR007055">
    <property type="entry name" value="BON_dom"/>
</dbReference>
<accession>A0A919R8G2</accession>
<dbReference type="PANTHER" id="PTHR43080:SF29">
    <property type="entry name" value="OS02G0818000 PROTEIN"/>
    <property type="match status" value="1"/>
</dbReference>
<dbReference type="Gene3D" id="3.10.580.10">
    <property type="entry name" value="CBS-domain"/>
    <property type="match status" value="1"/>
</dbReference>
<keyword evidence="6" id="KW-1185">Reference proteome</keyword>
<dbReference type="RefSeq" id="WP_203990953.1">
    <property type="nucleotide sequence ID" value="NZ_BOOU01000071.1"/>
</dbReference>
<dbReference type="Pfam" id="PF00571">
    <property type="entry name" value="CBS"/>
    <property type="match status" value="2"/>
</dbReference>
<dbReference type="PIRSF" id="PIRSF036990">
    <property type="entry name" value="UCP036990_CBS_BON"/>
    <property type="match status" value="1"/>
</dbReference>
<dbReference type="SMART" id="SM00116">
    <property type="entry name" value="CBS"/>
    <property type="match status" value="2"/>
</dbReference>
<dbReference type="InterPro" id="IPR000644">
    <property type="entry name" value="CBS_dom"/>
</dbReference>
<gene>
    <name evidence="5" type="ORF">Sru01_53380</name>
</gene>
<evidence type="ECO:0000259" key="3">
    <source>
        <dbReference type="PROSITE" id="PS50914"/>
    </source>
</evidence>
<dbReference type="Pfam" id="PF04972">
    <property type="entry name" value="BON"/>
    <property type="match status" value="1"/>
</dbReference>
<dbReference type="AlphaFoldDB" id="A0A919R8G2"/>
<feature type="domain" description="CBS" evidence="4">
    <location>
        <begin position="9"/>
        <end position="68"/>
    </location>
</feature>
<evidence type="ECO:0000256" key="1">
    <source>
        <dbReference type="ARBA" id="ARBA00023122"/>
    </source>
</evidence>
<dbReference type="PROSITE" id="PS50914">
    <property type="entry name" value="BON"/>
    <property type="match status" value="1"/>
</dbReference>
<dbReference type="Proteomes" id="UP000655287">
    <property type="component" value="Unassembled WGS sequence"/>
</dbReference>
<proteinExistence type="predicted"/>
<evidence type="ECO:0000256" key="2">
    <source>
        <dbReference type="PROSITE-ProRule" id="PRU00703"/>
    </source>
</evidence>
<dbReference type="PANTHER" id="PTHR43080">
    <property type="entry name" value="CBS DOMAIN-CONTAINING PROTEIN CBSX3, MITOCHONDRIAL"/>
    <property type="match status" value="1"/>
</dbReference>
<dbReference type="PROSITE" id="PS51371">
    <property type="entry name" value="CBS"/>
    <property type="match status" value="2"/>
</dbReference>
<organism evidence="5 6">
    <name type="scientific">Sphaerisporangium rufum</name>
    <dbReference type="NCBI Taxonomy" id="1381558"/>
    <lineage>
        <taxon>Bacteria</taxon>
        <taxon>Bacillati</taxon>
        <taxon>Actinomycetota</taxon>
        <taxon>Actinomycetes</taxon>
        <taxon>Streptosporangiales</taxon>
        <taxon>Streptosporangiaceae</taxon>
        <taxon>Sphaerisporangium</taxon>
    </lineage>
</organism>
<feature type="domain" description="BON" evidence="3">
    <location>
        <begin position="155"/>
        <end position="224"/>
    </location>
</feature>
<evidence type="ECO:0000259" key="4">
    <source>
        <dbReference type="PROSITE" id="PS51371"/>
    </source>
</evidence>
<dbReference type="InterPro" id="IPR017080">
    <property type="entry name" value="UCP036990_CBS_BON"/>
</dbReference>
<feature type="domain" description="CBS" evidence="4">
    <location>
        <begin position="102"/>
        <end position="159"/>
    </location>
</feature>